<dbReference type="OrthoDB" id="43645at2759"/>
<dbReference type="EMBL" id="KV784357">
    <property type="protein sequence ID" value="OEU17555.1"/>
    <property type="molecule type" value="Genomic_DNA"/>
</dbReference>
<feature type="region of interest" description="Disordered" evidence="1">
    <location>
        <begin position="192"/>
        <end position="221"/>
    </location>
</feature>
<gene>
    <name evidence="2" type="ORF">FRACYDRAFT_237975</name>
</gene>
<accession>A0A1E7FHP2</accession>
<feature type="compositionally biased region" description="Low complexity" evidence="1">
    <location>
        <begin position="1"/>
        <end position="22"/>
    </location>
</feature>
<reference evidence="2 3" key="1">
    <citation type="submission" date="2016-09" db="EMBL/GenBank/DDBJ databases">
        <title>Extensive genetic diversity and differential bi-allelic expression allows diatom success in the polar Southern Ocean.</title>
        <authorList>
            <consortium name="DOE Joint Genome Institute"/>
            <person name="Mock T."/>
            <person name="Otillar R.P."/>
            <person name="Strauss J."/>
            <person name="Dupont C."/>
            <person name="Frickenhaus S."/>
            <person name="Maumus F."/>
            <person name="Mcmullan M."/>
            <person name="Sanges R."/>
            <person name="Schmutz J."/>
            <person name="Toseland A."/>
            <person name="Valas R."/>
            <person name="Veluchamy A."/>
            <person name="Ward B.J."/>
            <person name="Allen A."/>
            <person name="Barry K."/>
            <person name="Falciatore A."/>
            <person name="Ferrante M."/>
            <person name="Fortunato A.E."/>
            <person name="Gloeckner G."/>
            <person name="Gruber A."/>
            <person name="Hipkin R."/>
            <person name="Janech M."/>
            <person name="Kroth P."/>
            <person name="Leese F."/>
            <person name="Lindquist E."/>
            <person name="Lyon B.R."/>
            <person name="Martin J."/>
            <person name="Mayer C."/>
            <person name="Parker M."/>
            <person name="Quesneville H."/>
            <person name="Raymond J."/>
            <person name="Uhlig C."/>
            <person name="Valentin K.U."/>
            <person name="Worden A.Z."/>
            <person name="Armbrust E.V."/>
            <person name="Bowler C."/>
            <person name="Green B."/>
            <person name="Moulton V."/>
            <person name="Van Oosterhout C."/>
            <person name="Grigoriev I."/>
        </authorList>
    </citation>
    <scope>NUCLEOTIDE SEQUENCE [LARGE SCALE GENOMIC DNA]</scope>
    <source>
        <strain evidence="2 3">CCMP1102</strain>
    </source>
</reference>
<feature type="compositionally biased region" description="Acidic residues" evidence="1">
    <location>
        <begin position="99"/>
        <end position="110"/>
    </location>
</feature>
<feature type="region of interest" description="Disordered" evidence="1">
    <location>
        <begin position="84"/>
        <end position="117"/>
    </location>
</feature>
<protein>
    <submittedName>
        <fullName evidence="2">Uncharacterized protein</fullName>
    </submittedName>
</protein>
<organism evidence="2 3">
    <name type="scientific">Fragilariopsis cylindrus CCMP1102</name>
    <dbReference type="NCBI Taxonomy" id="635003"/>
    <lineage>
        <taxon>Eukaryota</taxon>
        <taxon>Sar</taxon>
        <taxon>Stramenopiles</taxon>
        <taxon>Ochrophyta</taxon>
        <taxon>Bacillariophyta</taxon>
        <taxon>Bacillariophyceae</taxon>
        <taxon>Bacillariophycidae</taxon>
        <taxon>Bacillariales</taxon>
        <taxon>Bacillariaceae</taxon>
        <taxon>Fragilariopsis</taxon>
    </lineage>
</organism>
<dbReference type="AlphaFoldDB" id="A0A1E7FHP2"/>
<feature type="region of interest" description="Disordered" evidence="1">
    <location>
        <begin position="255"/>
        <end position="280"/>
    </location>
</feature>
<evidence type="ECO:0000313" key="2">
    <source>
        <dbReference type="EMBL" id="OEU17555.1"/>
    </source>
</evidence>
<evidence type="ECO:0000313" key="3">
    <source>
        <dbReference type="Proteomes" id="UP000095751"/>
    </source>
</evidence>
<dbReference type="KEGG" id="fcy:FRACYDRAFT_237975"/>
<dbReference type="Proteomes" id="UP000095751">
    <property type="component" value="Unassembled WGS sequence"/>
</dbReference>
<feature type="compositionally biased region" description="Low complexity" evidence="1">
    <location>
        <begin position="267"/>
        <end position="280"/>
    </location>
</feature>
<sequence>MSLASPSVPAAPAAATASTSDAFPEHHQQQDVYRDSLNGSWILDKNRGDWSMRGYLETLNVPELAIQANEKGENELDTIHTIEITSTTTSEGIKKESGPIEEEDDDEEQQEQQHSNNKVKIIKRSRVNNDLIVELILGKESIEYLKPDDRPKKQIATSDDLVGCKTNLKIVSTLLTVNGMAHVTDTKRLIQEGNINTSEDGPEAPMKPEQEETNSNSKKSRSVLVQELTITNPETKNTHTTTRYFNPCETPIPLAPSLVETSSTQPNNNSSNNNNIKMED</sequence>
<dbReference type="InParanoid" id="A0A1E7FHP2"/>
<name>A0A1E7FHP2_9STRA</name>
<feature type="region of interest" description="Disordered" evidence="1">
    <location>
        <begin position="1"/>
        <end position="31"/>
    </location>
</feature>
<keyword evidence="3" id="KW-1185">Reference proteome</keyword>
<evidence type="ECO:0000256" key="1">
    <source>
        <dbReference type="SAM" id="MobiDB-lite"/>
    </source>
</evidence>
<proteinExistence type="predicted"/>